<evidence type="ECO:0000313" key="2">
    <source>
        <dbReference type="Proteomes" id="UP000062963"/>
    </source>
</evidence>
<dbReference type="Proteomes" id="UP000062963">
    <property type="component" value="Chromosome"/>
</dbReference>
<evidence type="ECO:0000313" key="1">
    <source>
        <dbReference type="EMBL" id="ALA97050.1"/>
    </source>
</evidence>
<sequence>MPAADGTLFQTSQNFLPSAEFIYIAMVNKTKVSAEAKRTLKGYYQINGKA</sequence>
<dbReference type="STRING" id="273035.SKUN_00126"/>
<dbReference type="AlphaFoldDB" id="A0A0K2JEN7"/>
<dbReference type="PATRIC" id="fig|273035.7.peg.145"/>
<proteinExistence type="predicted"/>
<protein>
    <submittedName>
        <fullName evidence="1">Uncharacterized protein</fullName>
    </submittedName>
</protein>
<name>A0A0K2JEN7_SPIKU</name>
<keyword evidence="2" id="KW-1185">Reference proteome</keyword>
<organism evidence="1 2">
    <name type="scientific">Spiroplasma kunkelii CR2-3x</name>
    <dbReference type="NCBI Taxonomy" id="273035"/>
    <lineage>
        <taxon>Bacteria</taxon>
        <taxon>Bacillati</taxon>
        <taxon>Mycoplasmatota</taxon>
        <taxon>Mollicutes</taxon>
        <taxon>Entomoplasmatales</taxon>
        <taxon>Spiroplasmataceae</taxon>
        <taxon>Spiroplasma</taxon>
    </lineage>
</organism>
<dbReference type="EMBL" id="CP010899">
    <property type="protein sequence ID" value="ALA97050.1"/>
    <property type="molecule type" value="Genomic_DNA"/>
</dbReference>
<gene>
    <name evidence="1" type="ORF">SKUN_00126</name>
</gene>
<dbReference type="KEGG" id="skn:SKUN_00126"/>
<accession>A0A0K2JEN7</accession>
<reference evidence="1 2" key="1">
    <citation type="journal article" date="2015" name="Genome Announc.">
        <title>Complete Genome Sequence of Spiroplasma kunkelii Strain CR2-3x, Causal Agent of Corn Stunt Disease in Zea mays L.</title>
        <authorList>
            <person name="Davis R.E."/>
            <person name="Shao J."/>
            <person name="Dally E.L."/>
            <person name="Zhao Y."/>
            <person name="Gasparich G.E."/>
            <person name="Gaynor B.J."/>
            <person name="Athey J.C."/>
            <person name="Harrison N.A."/>
            <person name="Donofrio N."/>
        </authorList>
    </citation>
    <scope>NUCLEOTIDE SEQUENCE [LARGE SCALE GENOMIC DNA]</scope>
    <source>
        <strain evidence="1 2">CR2-3x</strain>
    </source>
</reference>